<feature type="domain" description="Peptidase S9A N-terminal" evidence="10">
    <location>
        <begin position="62"/>
        <end position="283"/>
    </location>
</feature>
<dbReference type="InterPro" id="IPR002471">
    <property type="entry name" value="Pept_S9_AS"/>
</dbReference>
<keyword evidence="2" id="KW-0645">Protease</keyword>
<evidence type="ECO:0000259" key="10">
    <source>
        <dbReference type="Pfam" id="PF02897"/>
    </source>
</evidence>
<dbReference type="PANTHER" id="PTHR42776">
    <property type="entry name" value="SERINE PEPTIDASE S9 FAMILY MEMBER"/>
    <property type="match status" value="1"/>
</dbReference>
<evidence type="ECO:0000313" key="12">
    <source>
        <dbReference type="Proteomes" id="UP001597079"/>
    </source>
</evidence>
<dbReference type="InterPro" id="IPR002470">
    <property type="entry name" value="Peptidase_S9A"/>
</dbReference>
<comment type="function">
    <text evidence="8">This enzyme catalyzes the hydrolysis of the N-terminal peptide bond of an N-acetylated peptide to generate an N-acetylated amino acid and a peptide with a free N-terminus. It preferentially cleaves off Ac-Ala, Ac-Met and Ac-Ser. Also, involved in the degradation of oxidized and glycated proteins.</text>
</comment>
<evidence type="ECO:0000256" key="3">
    <source>
        <dbReference type="ARBA" id="ARBA00022801"/>
    </source>
</evidence>
<reference evidence="12" key="1">
    <citation type="journal article" date="2019" name="Int. J. Syst. Evol. Microbiol.">
        <title>The Global Catalogue of Microorganisms (GCM) 10K type strain sequencing project: providing services to taxonomists for standard genome sequencing and annotation.</title>
        <authorList>
            <consortium name="The Broad Institute Genomics Platform"/>
            <consortium name="The Broad Institute Genome Sequencing Center for Infectious Disease"/>
            <person name="Wu L."/>
            <person name="Ma J."/>
        </authorList>
    </citation>
    <scope>NUCLEOTIDE SEQUENCE [LARGE SCALE GENOMIC DNA]</scope>
    <source>
        <strain evidence="12">CGMCC 1.12286</strain>
    </source>
</reference>
<dbReference type="PROSITE" id="PS00708">
    <property type="entry name" value="PRO_ENDOPEP_SER"/>
    <property type="match status" value="1"/>
</dbReference>
<dbReference type="InterPro" id="IPR029058">
    <property type="entry name" value="AB_hydrolase_fold"/>
</dbReference>
<dbReference type="EMBL" id="JBHUCX010000020">
    <property type="protein sequence ID" value="MFD1674544.1"/>
    <property type="molecule type" value="Genomic_DNA"/>
</dbReference>
<keyword evidence="4" id="KW-0720">Serine protease</keyword>
<comment type="similarity">
    <text evidence="1">Belongs to the peptidase S9A family.</text>
</comment>
<keyword evidence="12" id="KW-1185">Reference proteome</keyword>
<feature type="domain" description="Peptidase S9 prolyl oligopeptidase catalytic" evidence="9">
    <location>
        <begin position="391"/>
        <end position="597"/>
    </location>
</feature>
<dbReference type="SUPFAM" id="SSF53474">
    <property type="entry name" value="alpha/beta-Hydrolases"/>
    <property type="match status" value="1"/>
</dbReference>
<evidence type="ECO:0000256" key="8">
    <source>
        <dbReference type="ARBA" id="ARBA00045885"/>
    </source>
</evidence>
<evidence type="ECO:0000256" key="4">
    <source>
        <dbReference type="ARBA" id="ARBA00022825"/>
    </source>
</evidence>
<evidence type="ECO:0000256" key="6">
    <source>
        <dbReference type="ARBA" id="ARBA00032284"/>
    </source>
</evidence>
<dbReference type="InterPro" id="IPR001375">
    <property type="entry name" value="Peptidase_S9_cat"/>
</dbReference>
<accession>A0ABW4JFK3</accession>
<dbReference type="RefSeq" id="WP_377942409.1">
    <property type="nucleotide sequence ID" value="NZ_JBHUCX010000020.1"/>
</dbReference>
<dbReference type="InterPro" id="IPR023302">
    <property type="entry name" value="Pept_S9A_N"/>
</dbReference>
<organism evidence="11 12">
    <name type="scientific">Alicyclobacillus fodiniaquatilis</name>
    <dbReference type="NCBI Taxonomy" id="1661150"/>
    <lineage>
        <taxon>Bacteria</taxon>
        <taxon>Bacillati</taxon>
        <taxon>Bacillota</taxon>
        <taxon>Bacilli</taxon>
        <taxon>Bacillales</taxon>
        <taxon>Alicyclobacillaceae</taxon>
        <taxon>Alicyclobacillus</taxon>
    </lineage>
</organism>
<dbReference type="Gene3D" id="2.120.10.30">
    <property type="entry name" value="TolB, C-terminal domain"/>
    <property type="match status" value="1"/>
</dbReference>
<dbReference type="PANTHER" id="PTHR42776:SF27">
    <property type="entry name" value="DIPEPTIDYL PEPTIDASE FAMILY MEMBER 6"/>
    <property type="match status" value="1"/>
</dbReference>
<dbReference type="SUPFAM" id="SSF82171">
    <property type="entry name" value="DPP6 N-terminal domain-like"/>
    <property type="match status" value="1"/>
</dbReference>
<dbReference type="Gene3D" id="3.40.50.1820">
    <property type="entry name" value="alpha/beta hydrolase"/>
    <property type="match status" value="1"/>
</dbReference>
<keyword evidence="3" id="KW-0378">Hydrolase</keyword>
<dbReference type="PRINTS" id="PR00862">
    <property type="entry name" value="PROLIGOPTASE"/>
</dbReference>
<dbReference type="InterPro" id="IPR011042">
    <property type="entry name" value="6-blade_b-propeller_TolB-like"/>
</dbReference>
<dbReference type="Proteomes" id="UP001597079">
    <property type="component" value="Unassembled WGS sequence"/>
</dbReference>
<evidence type="ECO:0000259" key="9">
    <source>
        <dbReference type="Pfam" id="PF00326"/>
    </source>
</evidence>
<evidence type="ECO:0000256" key="2">
    <source>
        <dbReference type="ARBA" id="ARBA00022670"/>
    </source>
</evidence>
<evidence type="ECO:0000256" key="1">
    <source>
        <dbReference type="ARBA" id="ARBA00005228"/>
    </source>
</evidence>
<evidence type="ECO:0000256" key="7">
    <source>
        <dbReference type="ARBA" id="ARBA00032596"/>
    </source>
</evidence>
<keyword evidence="5" id="KW-0007">Acetylation</keyword>
<sequence>MKRAEIGVERYLEIRSAYHPTFGYDQALFFLYNVTGTPQVWRQDADTPWPKQISFFPERVLGLSANPKRDLLRVSLDAGGNERSQIYLMDGEGLNVKDITGDPAHIYQAGSWSHDGSLLSYATNKRNGVYFDVYVYDVETAEHRLVHESDATNYALGFTPDDRHVIVSRHHESLHNDLYLVDIATGELTHLTPHEGVARFSARFTRDGKQLFLITDLDNQFMRLSVVHQETGERNWLTDDDWDVTGVSMDIHNRYVAYTRNVDGNTELTVLERNESGVLRELDDLPDLPAGVFGVHWDRDGRRLAISHSGPRSGNEIWLLDIVTRDLRRTTYASISGVPQHTFVEAELIHYPTFDGRQIPALYYKPSHKEGPYPTVIDVHGGPESQSVNSFAGLTQYFVERGFAVLKTNVRGSAGYGRDYLHLDDVRKRMDSVADLAHAVDWLVESGQARRDAVAVMGGSYGGFMVLAAVTHYPTLFAAGVDIVGIANLRTFMENTSAYRRHLRESEYGTIADDGEFFDEISPIHHVDKIQAPMFIVHGANDPRVPVDEAEQMVSALRTRNHPVEYLRFEDEGHGLAKLANRIEAYTKIVQFLEEKLPL</sequence>
<dbReference type="Pfam" id="PF02897">
    <property type="entry name" value="Peptidase_S9_N"/>
    <property type="match status" value="1"/>
</dbReference>
<protein>
    <recommendedName>
        <fullName evidence="7">Acyl-peptide hydrolase</fullName>
    </recommendedName>
    <alternativeName>
        <fullName evidence="6">Acylaminoacyl-peptidase</fullName>
    </alternativeName>
</protein>
<dbReference type="Pfam" id="PF00326">
    <property type="entry name" value="Peptidase_S9"/>
    <property type="match status" value="1"/>
</dbReference>
<evidence type="ECO:0000256" key="5">
    <source>
        <dbReference type="ARBA" id="ARBA00022990"/>
    </source>
</evidence>
<gene>
    <name evidence="11" type="ORF">ACFSB2_07465</name>
</gene>
<proteinExistence type="inferred from homology"/>
<comment type="caution">
    <text evidence="11">The sequence shown here is derived from an EMBL/GenBank/DDBJ whole genome shotgun (WGS) entry which is preliminary data.</text>
</comment>
<evidence type="ECO:0000313" key="11">
    <source>
        <dbReference type="EMBL" id="MFD1674544.1"/>
    </source>
</evidence>
<name>A0ABW4JFK3_9BACL</name>